<gene>
    <name evidence="2" type="ORF">MC45_06065</name>
</gene>
<evidence type="ECO:0000313" key="3">
    <source>
        <dbReference type="Proteomes" id="UP000033200"/>
    </source>
</evidence>
<dbReference type="AlphaFoldDB" id="A0A097EEP9"/>
<proteinExistence type="predicted"/>
<protein>
    <submittedName>
        <fullName evidence="2">Uncharacterized protein</fullName>
    </submittedName>
</protein>
<keyword evidence="1" id="KW-0472">Membrane</keyword>
<dbReference type="Proteomes" id="UP000033200">
    <property type="component" value="Chromosome"/>
</dbReference>
<keyword evidence="1" id="KW-0812">Transmembrane</keyword>
<feature type="transmembrane region" description="Helical" evidence="1">
    <location>
        <begin position="129"/>
        <end position="155"/>
    </location>
</feature>
<keyword evidence="1" id="KW-1133">Transmembrane helix</keyword>
<feature type="transmembrane region" description="Helical" evidence="1">
    <location>
        <begin position="175"/>
        <end position="197"/>
    </location>
</feature>
<dbReference type="HOGENOM" id="CLU_1034078_0_0_5"/>
<feature type="transmembrane region" description="Helical" evidence="1">
    <location>
        <begin position="69"/>
        <end position="89"/>
    </location>
</feature>
<evidence type="ECO:0000256" key="1">
    <source>
        <dbReference type="SAM" id="Phobius"/>
    </source>
</evidence>
<evidence type="ECO:0000313" key="2">
    <source>
        <dbReference type="EMBL" id="AIT06035.1"/>
    </source>
</evidence>
<feature type="transmembrane region" description="Helical" evidence="1">
    <location>
        <begin position="101"/>
        <end position="122"/>
    </location>
</feature>
<organism evidence="2 3">
    <name type="scientific">Sphingomonas taxi</name>
    <dbReference type="NCBI Taxonomy" id="1549858"/>
    <lineage>
        <taxon>Bacteria</taxon>
        <taxon>Pseudomonadati</taxon>
        <taxon>Pseudomonadota</taxon>
        <taxon>Alphaproteobacteria</taxon>
        <taxon>Sphingomonadales</taxon>
        <taxon>Sphingomonadaceae</taxon>
        <taxon>Sphingomonas</taxon>
    </lineage>
</organism>
<accession>A0A097EEP9</accession>
<feature type="transmembrane region" description="Helical" evidence="1">
    <location>
        <begin position="35"/>
        <end position="57"/>
    </location>
</feature>
<sequence length="269" mass="29179">MAVVAAIVGISLSIHVVMLQVLWVPYPDTSRIGRLGLFYPLAQSLGLVALAAALLPWLRRFHPAARGPIVGLLFATMNGVLRNALMAGFATTDFRGSVGGFVQQGLFDLLLGTLAFAVVLLVRSTAVRLAAAVILAGVGTFWLNPALASLLGPLLAWSARHVRPDVYVVPYGPNILVPSYLLFAETVIACVLARYVITLRPAAWDPHGLFRYVGLVLLVRGVWVMMFVWGPIIGMLSVSQFFFQDLVMVLLIQLAWRRLGGHSASDARH</sequence>
<keyword evidence="3" id="KW-1185">Reference proteome</keyword>
<name>A0A097EEP9_9SPHN</name>
<feature type="transmembrane region" description="Helical" evidence="1">
    <location>
        <begin position="209"/>
        <end position="229"/>
    </location>
</feature>
<dbReference type="EMBL" id="CP009571">
    <property type="protein sequence ID" value="AIT06035.1"/>
    <property type="molecule type" value="Genomic_DNA"/>
</dbReference>
<dbReference type="KEGG" id="stax:MC45_06065"/>
<reference evidence="2 3" key="1">
    <citation type="submission" date="2014-09" db="EMBL/GenBank/DDBJ databases">
        <title>Using Illumina technology Improving SMRT sequencing Genome Assembly by RASTools.</title>
        <authorList>
            <person name="Zhou Y."/>
            <person name="Ma T."/>
            <person name="Liu T."/>
        </authorList>
    </citation>
    <scope>NUCLEOTIDE SEQUENCE [LARGE SCALE GENOMIC DNA]</scope>
    <source>
        <strain evidence="2 3">ATCC 55669</strain>
    </source>
</reference>